<accession>A0ACA9Y074</accession>
<gene>
    <name evidence="1" type="ORF">CLIB1444_01S03268</name>
</gene>
<protein>
    <submittedName>
        <fullName evidence="1">Transcription initiation factor IIE subunit alpha</fullName>
    </submittedName>
</protein>
<dbReference type="Proteomes" id="UP001152531">
    <property type="component" value="Unassembled WGS sequence"/>
</dbReference>
<evidence type="ECO:0000313" key="1">
    <source>
        <dbReference type="EMBL" id="CAH6718282.1"/>
    </source>
</evidence>
<dbReference type="EMBL" id="CALSDN010000001">
    <property type="protein sequence ID" value="CAH6718282.1"/>
    <property type="molecule type" value="Genomic_DNA"/>
</dbReference>
<keyword evidence="2" id="KW-1185">Reference proteome</keyword>
<name>A0ACA9Y074_9ASCO</name>
<reference evidence="1" key="1">
    <citation type="submission" date="2022-06" db="EMBL/GenBank/DDBJ databases">
        <authorList>
            <person name="Legras J.-L."/>
            <person name="Devillers H."/>
            <person name="Grondin C."/>
        </authorList>
    </citation>
    <scope>NUCLEOTIDE SEQUENCE</scope>
    <source>
        <strain evidence="1">CLIB 1444</strain>
    </source>
</reference>
<comment type="caution">
    <text evidence="1">The sequence shown here is derived from an EMBL/GenBank/DDBJ whole genome shotgun (WGS) entry which is preliminary data.</text>
</comment>
<sequence length="375" mass="42364">MAVNNTIEALLRFVVRGFYPKPCILVMEAVLIHSVLSEDDLMYLLGIQRKELRMFCNKLVEDKLLSTHIQKEDNPQQRNMQRTYYYIHITMAIDSIKWKVHSLVNKIKLEMSSYGNPQGYLCKRCGKKFSQLDAISLINDDKSQFLCDNCEFPLIEDDSSQQASIRQESLEKLMIQIDPIIAFLKKIDDSVIEDNSFESSLMNAIPAQSSGSSNFALPSRLSKSKNSTSSLTNKAQATLHVSITANDENEDREEKEREERRLKLEQNALPSWHSKSTVGKEIDSSSNSNSNNNSVQPTPEPTDAEIVKNEPSENSTPEAQEPTAEGKSDLKDKVAQDALAAYYANLAEAQANENEDDDDDDDDDDLDDFDDFEDL</sequence>
<organism evidence="1 2">
    <name type="scientific">[Candida] jaroonii</name>
    <dbReference type="NCBI Taxonomy" id="467808"/>
    <lineage>
        <taxon>Eukaryota</taxon>
        <taxon>Fungi</taxon>
        <taxon>Dikarya</taxon>
        <taxon>Ascomycota</taxon>
        <taxon>Saccharomycotina</taxon>
        <taxon>Pichiomycetes</taxon>
        <taxon>Debaryomycetaceae</taxon>
        <taxon>Yamadazyma</taxon>
    </lineage>
</organism>
<evidence type="ECO:0000313" key="2">
    <source>
        <dbReference type="Proteomes" id="UP001152531"/>
    </source>
</evidence>
<proteinExistence type="predicted"/>